<evidence type="ECO:0000256" key="1">
    <source>
        <dbReference type="SAM" id="MobiDB-lite"/>
    </source>
</evidence>
<organism evidence="2 3">
    <name type="scientific">Candidatus Adlerbacteria bacterium RIFCSPHIGHO2_12_FULL_53_18</name>
    <dbReference type="NCBI Taxonomy" id="1797242"/>
    <lineage>
        <taxon>Bacteria</taxon>
        <taxon>Candidatus Adleribacteriota</taxon>
    </lineage>
</organism>
<proteinExistence type="predicted"/>
<evidence type="ECO:0000313" key="3">
    <source>
        <dbReference type="Proteomes" id="UP000178091"/>
    </source>
</evidence>
<sequence>MKKRSRSVKSAKSPKKQPFKKRDSSVALGVIVALTVFNLAFSYAIGIPLTRIVVESYVESVYALGDAQERAYVAMGAAIVAGFSGPARSNLASVGAVSEPLADAATSVPAPEPLLLIAPNQISIAK</sequence>
<evidence type="ECO:0000313" key="2">
    <source>
        <dbReference type="EMBL" id="OGC84747.1"/>
    </source>
</evidence>
<dbReference type="AlphaFoldDB" id="A0A1F4XSR4"/>
<dbReference type="EMBL" id="MEWW01000010">
    <property type="protein sequence ID" value="OGC84747.1"/>
    <property type="molecule type" value="Genomic_DNA"/>
</dbReference>
<feature type="compositionally biased region" description="Basic residues" evidence="1">
    <location>
        <begin position="1"/>
        <end position="19"/>
    </location>
</feature>
<protein>
    <submittedName>
        <fullName evidence="2">Uncharacterized protein</fullName>
    </submittedName>
</protein>
<comment type="caution">
    <text evidence="2">The sequence shown here is derived from an EMBL/GenBank/DDBJ whole genome shotgun (WGS) entry which is preliminary data.</text>
</comment>
<name>A0A1F4XSR4_9BACT</name>
<accession>A0A1F4XSR4</accession>
<feature type="region of interest" description="Disordered" evidence="1">
    <location>
        <begin position="1"/>
        <end position="23"/>
    </location>
</feature>
<dbReference type="Proteomes" id="UP000178091">
    <property type="component" value="Unassembled WGS sequence"/>
</dbReference>
<gene>
    <name evidence="2" type="ORF">A3F55_02740</name>
</gene>
<reference evidence="2 3" key="1">
    <citation type="journal article" date="2016" name="Nat. Commun.">
        <title>Thousands of microbial genomes shed light on interconnected biogeochemical processes in an aquifer system.</title>
        <authorList>
            <person name="Anantharaman K."/>
            <person name="Brown C.T."/>
            <person name="Hug L.A."/>
            <person name="Sharon I."/>
            <person name="Castelle C.J."/>
            <person name="Probst A.J."/>
            <person name="Thomas B.C."/>
            <person name="Singh A."/>
            <person name="Wilkins M.J."/>
            <person name="Karaoz U."/>
            <person name="Brodie E.L."/>
            <person name="Williams K.H."/>
            <person name="Hubbard S.S."/>
            <person name="Banfield J.F."/>
        </authorList>
    </citation>
    <scope>NUCLEOTIDE SEQUENCE [LARGE SCALE GENOMIC DNA]</scope>
</reference>